<keyword evidence="4 7" id="KW-0472">Membrane</keyword>
<evidence type="ECO:0000256" key="5">
    <source>
        <dbReference type="ARBA" id="ARBA00023239"/>
    </source>
</evidence>
<evidence type="ECO:0000256" key="8">
    <source>
        <dbReference type="SAM" id="MobiDB-lite"/>
    </source>
</evidence>
<keyword evidence="6 7" id="KW-0961">Cell wall biogenesis/degradation</keyword>
<dbReference type="HAMAP" id="MF_02065">
    <property type="entry name" value="MltG"/>
    <property type="match status" value="1"/>
</dbReference>
<keyword evidence="2 7" id="KW-0812">Transmembrane</keyword>
<dbReference type="PANTHER" id="PTHR30518">
    <property type="entry name" value="ENDOLYTIC MUREIN TRANSGLYCOSYLASE"/>
    <property type="match status" value="1"/>
</dbReference>
<comment type="function">
    <text evidence="7">Functions as a peptidoglycan terminase that cleaves nascent peptidoglycan strands endolytically to terminate their elongation.</text>
</comment>
<evidence type="ECO:0000256" key="3">
    <source>
        <dbReference type="ARBA" id="ARBA00022989"/>
    </source>
</evidence>
<comment type="catalytic activity">
    <reaction evidence="7">
        <text>a peptidoglycan chain = a peptidoglycan chain with N-acetyl-1,6-anhydromuramyl-[peptide] at the reducing end + a peptidoglycan chain with N-acetylglucosamine at the non-reducing end.</text>
        <dbReference type="EC" id="4.2.2.29"/>
    </reaction>
</comment>
<dbReference type="EMBL" id="JBHUFB010000012">
    <property type="protein sequence ID" value="MFD1813927.1"/>
    <property type="molecule type" value="Genomic_DNA"/>
</dbReference>
<dbReference type="RefSeq" id="WP_378486404.1">
    <property type="nucleotide sequence ID" value="NZ_JBHUFB010000012.1"/>
</dbReference>
<dbReference type="PANTHER" id="PTHR30518:SF2">
    <property type="entry name" value="ENDOLYTIC MUREIN TRANSGLYCOSYLASE"/>
    <property type="match status" value="1"/>
</dbReference>
<gene>
    <name evidence="7 9" type="primary">mltG</name>
    <name evidence="9" type="ORF">ACFSJG_17030</name>
</gene>
<feature type="site" description="Important for catalytic activity" evidence="7">
    <location>
        <position position="288"/>
    </location>
</feature>
<keyword evidence="10" id="KW-1185">Reference proteome</keyword>
<comment type="subcellular location">
    <subcellularLocation>
        <location evidence="7">Cell membrane</location>
        <topology evidence="7">Single-pass membrane protein</topology>
    </subcellularLocation>
</comment>
<comment type="caution">
    <text evidence="9">The sequence shown here is derived from an EMBL/GenBank/DDBJ whole genome shotgun (WGS) entry which is preliminary data.</text>
</comment>
<proteinExistence type="inferred from homology"/>
<feature type="transmembrane region" description="Helical" evidence="7">
    <location>
        <begin position="34"/>
        <end position="55"/>
    </location>
</feature>
<keyword evidence="3 7" id="KW-1133">Transmembrane helix</keyword>
<reference evidence="10" key="1">
    <citation type="journal article" date="2019" name="Int. J. Syst. Evol. Microbiol.">
        <title>The Global Catalogue of Microorganisms (GCM) 10K type strain sequencing project: providing services to taxonomists for standard genome sequencing and annotation.</title>
        <authorList>
            <consortium name="The Broad Institute Genomics Platform"/>
            <consortium name="The Broad Institute Genome Sequencing Center for Infectious Disease"/>
            <person name="Wu L."/>
            <person name="Ma J."/>
        </authorList>
    </citation>
    <scope>NUCLEOTIDE SEQUENCE [LARGE SCALE GENOMIC DNA]</scope>
    <source>
        <strain evidence="10">DT72</strain>
    </source>
</reference>
<dbReference type="GO" id="GO:0016829">
    <property type="term" value="F:lyase activity"/>
    <property type="evidence" value="ECO:0007669"/>
    <property type="project" value="UniProtKB-KW"/>
</dbReference>
<dbReference type="Gene3D" id="3.30.1490.480">
    <property type="entry name" value="Endolytic murein transglycosylase"/>
    <property type="match status" value="1"/>
</dbReference>
<name>A0ABW4P887_9NOCA</name>
<evidence type="ECO:0000313" key="10">
    <source>
        <dbReference type="Proteomes" id="UP001597286"/>
    </source>
</evidence>
<dbReference type="Proteomes" id="UP001597286">
    <property type="component" value="Unassembled WGS sequence"/>
</dbReference>
<evidence type="ECO:0000256" key="2">
    <source>
        <dbReference type="ARBA" id="ARBA00022692"/>
    </source>
</evidence>
<keyword evidence="1 7" id="KW-1003">Cell membrane</keyword>
<organism evidence="9 10">
    <name type="scientific">Rhodococcus gannanensis</name>
    <dbReference type="NCBI Taxonomy" id="1960308"/>
    <lineage>
        <taxon>Bacteria</taxon>
        <taxon>Bacillati</taxon>
        <taxon>Actinomycetota</taxon>
        <taxon>Actinomycetes</taxon>
        <taxon>Mycobacteriales</taxon>
        <taxon>Nocardiaceae</taxon>
        <taxon>Rhodococcus</taxon>
    </lineage>
</organism>
<evidence type="ECO:0000256" key="7">
    <source>
        <dbReference type="HAMAP-Rule" id="MF_02065"/>
    </source>
</evidence>
<dbReference type="EC" id="4.2.2.29" evidence="7"/>
<evidence type="ECO:0000256" key="6">
    <source>
        <dbReference type="ARBA" id="ARBA00023316"/>
    </source>
</evidence>
<comment type="similarity">
    <text evidence="7">Belongs to the transglycosylase MltG family.</text>
</comment>
<feature type="region of interest" description="Disordered" evidence="8">
    <location>
        <begin position="1"/>
        <end position="24"/>
    </location>
</feature>
<sequence length="409" mass="42866">MSDEHRQYQSRAEARRAREAREAAMARRKRGRGAAVGIAIFIALAVVGGGGYFVFDKLRGDAAPDYASGEPGPEVVVVVNSGDTASQIGAQMAEMNVVASSAAFYEAAVQNPAMSSVQPGYYHLASHLPASEAVAALVDPASRVGSLVISEGRQLHDTRDVNTGAVKRGIYTLISEASCLPGASGDLDCVTVDELDAAGAGSDLAALGVPAWALDQVRVVPDRSRQLEGLIAAGSWDFDPAADATEILRGLVSGSAAKYEATGITTAGANVGLNPYEVLIAASLVERESLPADFGKVARVIVNRLAVPQKLEFDSTVNYALDTTELATTDQDRATVTPWNTYAKEGLPATPISSPSIAAVQAVETAPPGDWLYFVTIDAQGTTLFTRSYEEHLANSKLAVESGILRSGR</sequence>
<protein>
    <recommendedName>
        <fullName evidence="7">Endolytic murein transglycosylase</fullName>
        <ecNumber evidence="7">4.2.2.29</ecNumber>
    </recommendedName>
    <alternativeName>
        <fullName evidence="7">Peptidoglycan lytic transglycosylase</fullName>
    </alternativeName>
    <alternativeName>
        <fullName evidence="7">Peptidoglycan polymerization terminase</fullName>
    </alternativeName>
</protein>
<keyword evidence="5 7" id="KW-0456">Lyase</keyword>
<evidence type="ECO:0000313" key="9">
    <source>
        <dbReference type="EMBL" id="MFD1813927.1"/>
    </source>
</evidence>
<accession>A0ABW4P887</accession>
<evidence type="ECO:0000256" key="1">
    <source>
        <dbReference type="ARBA" id="ARBA00022475"/>
    </source>
</evidence>
<dbReference type="InterPro" id="IPR003770">
    <property type="entry name" value="MLTG-like"/>
</dbReference>
<dbReference type="Pfam" id="PF02618">
    <property type="entry name" value="YceG"/>
    <property type="match status" value="1"/>
</dbReference>
<evidence type="ECO:0000256" key="4">
    <source>
        <dbReference type="ARBA" id="ARBA00023136"/>
    </source>
</evidence>